<keyword evidence="1 14" id="KW-0004">4Fe-4S</keyword>
<gene>
    <name evidence="14 16" type="primary">addB</name>
    <name evidence="16" type="ORF">F8154_09405</name>
</gene>
<dbReference type="SUPFAM" id="SSF52540">
    <property type="entry name" value="P-loop containing nucleoside triphosphate hydrolases"/>
    <property type="match status" value="1"/>
</dbReference>
<comment type="similarity">
    <text evidence="14">Belongs to the helicase family. AddB/RexB type 1 subfamily.</text>
</comment>
<dbReference type="InterPro" id="IPR049035">
    <property type="entry name" value="ADDB_N"/>
</dbReference>
<keyword evidence="17" id="KW-1185">Reference proteome</keyword>
<comment type="cofactor">
    <cofactor evidence="14">
        <name>[4Fe-4S] cluster</name>
        <dbReference type="ChEBI" id="CHEBI:49883"/>
    </cofactor>
    <text evidence="14">Binds 1 [4Fe-4S] cluster.</text>
</comment>
<keyword evidence="9 14" id="KW-0067">ATP-binding</keyword>
<feature type="binding site" evidence="14">
    <location>
        <position position="1089"/>
    </location>
    <ligand>
        <name>[4Fe-4S] cluster</name>
        <dbReference type="ChEBI" id="CHEBI:49883"/>
    </ligand>
</feature>
<dbReference type="OrthoDB" id="9758506at2"/>
<dbReference type="GO" id="GO:0051539">
    <property type="term" value="F:4 iron, 4 sulfur cluster binding"/>
    <property type="evidence" value="ECO:0007669"/>
    <property type="project" value="UniProtKB-KW"/>
</dbReference>
<name>A0A6I0FEU0_9FIRM</name>
<keyword evidence="5 14" id="KW-0227">DNA damage</keyword>
<evidence type="ECO:0000256" key="11">
    <source>
        <dbReference type="ARBA" id="ARBA00023014"/>
    </source>
</evidence>
<evidence type="ECO:0000313" key="17">
    <source>
        <dbReference type="Proteomes" id="UP000432715"/>
    </source>
</evidence>
<dbReference type="PANTHER" id="PTHR30591">
    <property type="entry name" value="RECBCD ENZYME SUBUNIT RECC"/>
    <property type="match status" value="1"/>
</dbReference>
<evidence type="ECO:0000256" key="8">
    <source>
        <dbReference type="ARBA" id="ARBA00022839"/>
    </source>
</evidence>
<dbReference type="Gene3D" id="6.10.140.1030">
    <property type="match status" value="1"/>
</dbReference>
<comment type="caution">
    <text evidence="16">The sequence shown here is derived from an EMBL/GenBank/DDBJ whole genome shotgun (WGS) entry which is preliminary data.</text>
</comment>
<evidence type="ECO:0000256" key="9">
    <source>
        <dbReference type="ARBA" id="ARBA00022840"/>
    </source>
</evidence>
<dbReference type="EC" id="3.1.-.-" evidence="14"/>
<evidence type="ECO:0000256" key="13">
    <source>
        <dbReference type="ARBA" id="ARBA00023204"/>
    </source>
</evidence>
<keyword evidence="7 14" id="KW-0347">Helicase</keyword>
<dbReference type="Pfam" id="PF13361">
    <property type="entry name" value="UvrD_C"/>
    <property type="match status" value="1"/>
</dbReference>
<dbReference type="GO" id="GO:0008409">
    <property type="term" value="F:5'-3' exonuclease activity"/>
    <property type="evidence" value="ECO:0007669"/>
    <property type="project" value="UniProtKB-UniRule"/>
</dbReference>
<evidence type="ECO:0000256" key="3">
    <source>
        <dbReference type="ARBA" id="ARBA00022723"/>
    </source>
</evidence>
<feature type="binding site" evidence="14">
    <location>
        <position position="1092"/>
    </location>
    <ligand>
        <name>[4Fe-4S] cluster</name>
        <dbReference type="ChEBI" id="CHEBI:49883"/>
    </ligand>
</feature>
<dbReference type="GO" id="GO:0004386">
    <property type="term" value="F:helicase activity"/>
    <property type="evidence" value="ECO:0007669"/>
    <property type="project" value="UniProtKB-KW"/>
</dbReference>
<dbReference type="SUPFAM" id="SSF52980">
    <property type="entry name" value="Restriction endonuclease-like"/>
    <property type="match status" value="1"/>
</dbReference>
<feature type="binding site" evidence="14">
    <location>
        <position position="771"/>
    </location>
    <ligand>
        <name>[4Fe-4S] cluster</name>
        <dbReference type="ChEBI" id="CHEBI:49883"/>
    </ligand>
</feature>
<keyword evidence="11 14" id="KW-0411">Iron-sulfur</keyword>
<accession>A0A6I0FEU0</accession>
<evidence type="ECO:0000256" key="10">
    <source>
        <dbReference type="ARBA" id="ARBA00023004"/>
    </source>
</evidence>
<evidence type="ECO:0000256" key="5">
    <source>
        <dbReference type="ARBA" id="ARBA00022763"/>
    </source>
</evidence>
<dbReference type="NCBIfam" id="TIGR02773">
    <property type="entry name" value="addB_Gpos"/>
    <property type="match status" value="1"/>
</dbReference>
<dbReference type="HAMAP" id="MF_01452">
    <property type="entry name" value="AddB_type1"/>
    <property type="match status" value="1"/>
</dbReference>
<keyword evidence="6 14" id="KW-0378">Hydrolase</keyword>
<comment type="function">
    <text evidence="14">The heterodimer acts as both an ATP-dependent DNA helicase and an ATP-dependent, dual-direction single-stranded exonuclease. Recognizes the chi site generating a DNA molecule suitable for the initiation of homologous recombination. The AddB subunit has 5' -&gt; 3' nuclease activity but not helicase activity.</text>
</comment>
<feature type="binding site" evidence="14">
    <location>
        <position position="1098"/>
    </location>
    <ligand>
        <name>[4Fe-4S] cluster</name>
        <dbReference type="ChEBI" id="CHEBI:49883"/>
    </ligand>
</feature>
<evidence type="ECO:0000256" key="4">
    <source>
        <dbReference type="ARBA" id="ARBA00022741"/>
    </source>
</evidence>
<reference evidence="16 17" key="1">
    <citation type="submission" date="2019-10" db="EMBL/GenBank/DDBJ databases">
        <title>Alkaliphilus serpentinus sp. nov. and Alkaliphilus pronyensis sp. nov., two novel anaerobic alkaliphilic species isolated from the serpentinized-hosted hydrothermal field of the Prony Bay (New Caledonia).</title>
        <authorList>
            <person name="Postec A."/>
        </authorList>
    </citation>
    <scope>NUCLEOTIDE SEQUENCE [LARGE SCALE GENOMIC DNA]</scope>
    <source>
        <strain evidence="16 17">LacV</strain>
    </source>
</reference>
<evidence type="ECO:0000256" key="12">
    <source>
        <dbReference type="ARBA" id="ARBA00023125"/>
    </source>
</evidence>
<evidence type="ECO:0000256" key="6">
    <source>
        <dbReference type="ARBA" id="ARBA00022801"/>
    </source>
</evidence>
<feature type="domain" description="UvrD-like helicase C-terminal" evidence="15">
    <location>
        <begin position="274"/>
        <end position="571"/>
    </location>
</feature>
<evidence type="ECO:0000256" key="2">
    <source>
        <dbReference type="ARBA" id="ARBA00022722"/>
    </source>
</evidence>
<dbReference type="InterPro" id="IPR027417">
    <property type="entry name" value="P-loop_NTPase"/>
</dbReference>
<dbReference type="Gene3D" id="3.40.50.300">
    <property type="entry name" value="P-loop containing nucleotide triphosphate hydrolases"/>
    <property type="match status" value="3"/>
</dbReference>
<dbReference type="InterPro" id="IPR014140">
    <property type="entry name" value="DNA_helicase_suAddB"/>
</dbReference>
<proteinExistence type="inferred from homology"/>
<keyword evidence="10 14" id="KW-0408">Iron</keyword>
<keyword evidence="8 14" id="KW-0269">Exonuclease</keyword>
<dbReference type="RefSeq" id="WP_151861365.1">
    <property type="nucleotide sequence ID" value="NZ_WBZC01000031.1"/>
</dbReference>
<keyword evidence="2 14" id="KW-0540">Nuclease</keyword>
<dbReference type="GO" id="GO:0000724">
    <property type="term" value="P:double-strand break repair via homologous recombination"/>
    <property type="evidence" value="ECO:0007669"/>
    <property type="project" value="UniProtKB-UniRule"/>
</dbReference>
<dbReference type="InterPro" id="IPR038726">
    <property type="entry name" value="PDDEXK_AddAB-type"/>
</dbReference>
<dbReference type="Pfam" id="PF12705">
    <property type="entry name" value="PDDEXK_1"/>
    <property type="match status" value="1"/>
</dbReference>
<evidence type="ECO:0000256" key="14">
    <source>
        <dbReference type="HAMAP-Rule" id="MF_01452"/>
    </source>
</evidence>
<keyword evidence="4 14" id="KW-0547">Nucleotide-binding</keyword>
<dbReference type="GO" id="GO:0003690">
    <property type="term" value="F:double-stranded DNA binding"/>
    <property type="evidence" value="ECO:0007669"/>
    <property type="project" value="UniProtKB-UniRule"/>
</dbReference>
<keyword evidence="13 14" id="KW-0234">DNA repair</keyword>
<dbReference type="GO" id="GO:0046872">
    <property type="term" value="F:metal ion binding"/>
    <property type="evidence" value="ECO:0007669"/>
    <property type="project" value="UniProtKB-KW"/>
</dbReference>
<protein>
    <recommendedName>
        <fullName evidence="14">ATP-dependent helicase/deoxyribonuclease subunit B</fullName>
        <ecNumber evidence="14">3.1.-.-</ecNumber>
    </recommendedName>
    <alternativeName>
        <fullName evidence="14">ATP-dependent helicase/nuclease subunit AddB</fullName>
    </alternativeName>
</protein>
<dbReference type="AlphaFoldDB" id="A0A6I0FEU0"/>
<comment type="subunit">
    <text evidence="14">Heterodimer of AddA and AddB.</text>
</comment>
<dbReference type="Pfam" id="PF21445">
    <property type="entry name" value="ADDB_N"/>
    <property type="match status" value="1"/>
</dbReference>
<dbReference type="InterPro" id="IPR011335">
    <property type="entry name" value="Restrct_endonuc-II-like"/>
</dbReference>
<dbReference type="Proteomes" id="UP000432715">
    <property type="component" value="Unassembled WGS sequence"/>
</dbReference>
<evidence type="ECO:0000256" key="7">
    <source>
        <dbReference type="ARBA" id="ARBA00022806"/>
    </source>
</evidence>
<dbReference type="PROSITE" id="PS51217">
    <property type="entry name" value="UVRD_HELICASE_CTER"/>
    <property type="match status" value="1"/>
</dbReference>
<dbReference type="GO" id="GO:0005524">
    <property type="term" value="F:ATP binding"/>
    <property type="evidence" value="ECO:0007669"/>
    <property type="project" value="UniProtKB-UniRule"/>
</dbReference>
<evidence type="ECO:0000259" key="15">
    <source>
        <dbReference type="PROSITE" id="PS51217"/>
    </source>
</evidence>
<comment type="miscellaneous">
    <text evidence="14">Despite having conserved helicase domains, this subunit does not have helicase activity.</text>
</comment>
<dbReference type="EMBL" id="WBZC01000031">
    <property type="protein sequence ID" value="KAB3534144.1"/>
    <property type="molecule type" value="Genomic_DNA"/>
</dbReference>
<dbReference type="InterPro" id="IPR014017">
    <property type="entry name" value="DNA_helicase_UvrD-like_C"/>
</dbReference>
<evidence type="ECO:0000313" key="16">
    <source>
        <dbReference type="EMBL" id="KAB3534144.1"/>
    </source>
</evidence>
<evidence type="ECO:0000256" key="1">
    <source>
        <dbReference type="ARBA" id="ARBA00022485"/>
    </source>
</evidence>
<comment type="cofactor">
    <cofactor evidence="14">
        <name>Mg(2+)</name>
        <dbReference type="ChEBI" id="CHEBI:18420"/>
    </cofactor>
</comment>
<organism evidence="16 17">
    <name type="scientific">Alkaliphilus pronyensis</name>
    <dbReference type="NCBI Taxonomy" id="1482732"/>
    <lineage>
        <taxon>Bacteria</taxon>
        <taxon>Bacillati</taxon>
        <taxon>Bacillota</taxon>
        <taxon>Clostridia</taxon>
        <taxon>Peptostreptococcales</taxon>
        <taxon>Natronincolaceae</taxon>
        <taxon>Alkaliphilus</taxon>
    </lineage>
</organism>
<sequence>MSSVRYILGRSGAGKSHYIYKQISENIQKKEAKQFLIVPEQFTLQAERDLIKKGNLRGILDVEVLSFTRLAHRVLSEVGGITKTHINDIGKSMVIRRLLTELEKELSIYQKVTRQKGFVTKLNKLITEIKQNNITPAKLKEEIEELEENKLLKMKLSDVATIYEAFNQYLENRYIDTEDHINLLIEKLHMTATFNDSIIWIDGFHSLTAQTYKIIEELMKKARQLNITFTLDPKPKEIDGDLFKLTNKTYNKVNKLAENMGITGEIIDVSCVNSANLNKKPYMNHIEGEFYRYPYKIYEENTDAIKLLAASNPYMEIEGIAAEIVSLVREKNYRWRDIAIVSGGIDSYNILIKSIFKEYSIPFFMDEKRSIIDHPIIELILSAIDIISNNYASHDVFRFLRTGFTDISKDLWEELGNYCLQYGIKGHKWLNDFRVTNSSEEYNLEELNISRKKIISPLVKLAEAVNKANNIGDITKELFLFLKEMEIEEKLNGWIELFKKQERYDYVNENTQIWNTVMEIFDQLTEILGDQKVSLKEYRGILDSGFTATEIGVIPSTVDQVLIGNIERSRSHDVKGLFLIGVNDGVLPATGEDEGILQLNERSILCEKGIALAYDRESQLYQEKLSIYAALSKPSEYLWVSYSLADNEGRALRPSVMVDRFKRLFPKIKVYSDITNTLEKQVNLISTPASTFKYLIEALRHYIDDNIMEDIWWDVYQWYFDNPLWDYKRKMMLQGLFHRNQIYYIPETKARRLYSTPMNTSISRLEGFSRCPFSHFVSYGLKPKERRTYEVTSPDMGKLFHDALEEFQNHIGSRGIDWKEITKEYSDKAIDEIIDKMAEKIQNGIFYSSQRYRYLLERLKRISRRALWVLTSHLKQGSFNSFGHEISFGQEGKLPPIVIQLTSGEEIHLEGRIDRVDFFEDETGAYAKIIDYKSSHKDISLTDVYYGLQLQLLVYMDAIISMGKYLKKDKIYPAGVFYFKIDDPLIKTTDRAVEVIEEEINKALKMKGFALNDVKVIKEIDNNIQGYSNIIPVSINKGDEVSKSSNTLTIQEFNLINQHIRATIREIADEIVKGNVKIEPIKKGDYTACKHCEFPSICQFDRLIEDNNYKVIKELKKEEIIKKIPVKMEEGDSDA</sequence>
<keyword evidence="12 14" id="KW-0238">DNA-binding</keyword>
<keyword evidence="3 14" id="KW-0479">Metal-binding</keyword>
<dbReference type="PANTHER" id="PTHR30591:SF1">
    <property type="entry name" value="RECBCD ENZYME SUBUNIT RECC"/>
    <property type="match status" value="1"/>
</dbReference>